<dbReference type="SUPFAM" id="SSF55874">
    <property type="entry name" value="ATPase domain of HSP90 chaperone/DNA topoisomerase II/histidine kinase"/>
    <property type="match status" value="1"/>
</dbReference>
<dbReference type="InterPro" id="IPR025847">
    <property type="entry name" value="MEDS_domain"/>
</dbReference>
<evidence type="ECO:0000313" key="5">
    <source>
        <dbReference type="Proteomes" id="UP000515947"/>
    </source>
</evidence>
<gene>
    <name evidence="4" type="ORF">H9L09_07235</name>
</gene>
<dbReference type="NCBIfam" id="NF041045">
    <property type="entry name" value="RsbA_anti_sig"/>
    <property type="match status" value="1"/>
</dbReference>
<dbReference type="CDD" id="cd16936">
    <property type="entry name" value="HATPase_RsbW-like"/>
    <property type="match status" value="1"/>
</dbReference>
<dbReference type="KEGG" id="nmes:H9L09_07235"/>
<feature type="domain" description="MEDS" evidence="3">
    <location>
        <begin position="10"/>
        <end position="155"/>
    </location>
</feature>
<dbReference type="InterPro" id="IPR036890">
    <property type="entry name" value="HATPase_C_sf"/>
</dbReference>
<dbReference type="InterPro" id="IPR003594">
    <property type="entry name" value="HATPase_dom"/>
</dbReference>
<evidence type="ECO:0000313" key="4">
    <source>
        <dbReference type="EMBL" id="QNN54149.1"/>
    </source>
</evidence>
<keyword evidence="5" id="KW-1185">Reference proteome</keyword>
<keyword evidence="4" id="KW-0418">Kinase</keyword>
<accession>A0A7G9REX4</accession>
<dbReference type="PANTHER" id="PTHR35526">
    <property type="entry name" value="ANTI-SIGMA-F FACTOR RSBW-RELATED"/>
    <property type="match status" value="1"/>
</dbReference>
<dbReference type="RefSeq" id="WP_187579989.1">
    <property type="nucleotide sequence ID" value="NZ_CP060713.1"/>
</dbReference>
<feature type="domain" description="Histidine kinase/HSP90-like ATPase" evidence="2">
    <location>
        <begin position="195"/>
        <end position="305"/>
    </location>
</feature>
<name>A0A7G9REX4_9ACTN</name>
<evidence type="ECO:0000256" key="1">
    <source>
        <dbReference type="ARBA" id="ARBA00022527"/>
    </source>
</evidence>
<evidence type="ECO:0000259" key="3">
    <source>
        <dbReference type="Pfam" id="PF14417"/>
    </source>
</evidence>
<keyword evidence="4" id="KW-0808">Transferase</keyword>
<evidence type="ECO:0000259" key="2">
    <source>
        <dbReference type="Pfam" id="PF13581"/>
    </source>
</evidence>
<protein>
    <submittedName>
        <fullName evidence="4">Sensor histidine kinase</fullName>
    </submittedName>
</protein>
<dbReference type="InterPro" id="IPR047718">
    <property type="entry name" value="RsbA-like_anti_sig"/>
</dbReference>
<dbReference type="Pfam" id="PF13581">
    <property type="entry name" value="HATPase_c_2"/>
    <property type="match status" value="1"/>
</dbReference>
<reference evidence="4 5" key="1">
    <citation type="submission" date="2020-08" db="EMBL/GenBank/DDBJ databases">
        <title>Genome sequence of Nocardioides mesophilus KACC 16243T.</title>
        <authorList>
            <person name="Hyun D.-W."/>
            <person name="Bae J.-W."/>
        </authorList>
    </citation>
    <scope>NUCLEOTIDE SEQUENCE [LARGE SCALE GENOMIC DNA]</scope>
    <source>
        <strain evidence="4 5">KACC 16243</strain>
    </source>
</reference>
<dbReference type="GO" id="GO:0004674">
    <property type="term" value="F:protein serine/threonine kinase activity"/>
    <property type="evidence" value="ECO:0007669"/>
    <property type="project" value="UniProtKB-KW"/>
</dbReference>
<dbReference type="EMBL" id="CP060713">
    <property type="protein sequence ID" value="QNN54149.1"/>
    <property type="molecule type" value="Genomic_DNA"/>
</dbReference>
<dbReference type="InterPro" id="IPR050267">
    <property type="entry name" value="Anti-sigma-factor_SerPK"/>
</dbReference>
<dbReference type="AlphaFoldDB" id="A0A7G9REX4"/>
<keyword evidence="1" id="KW-0723">Serine/threonine-protein kinase</keyword>
<organism evidence="4 5">
    <name type="scientific">Nocardioides mesophilus</name>
    <dbReference type="NCBI Taxonomy" id="433659"/>
    <lineage>
        <taxon>Bacteria</taxon>
        <taxon>Bacillati</taxon>
        <taxon>Actinomycetota</taxon>
        <taxon>Actinomycetes</taxon>
        <taxon>Propionibacteriales</taxon>
        <taxon>Nocardioidaceae</taxon>
        <taxon>Nocardioides</taxon>
    </lineage>
</organism>
<proteinExistence type="predicted"/>
<dbReference type="PANTHER" id="PTHR35526:SF3">
    <property type="entry name" value="ANTI-SIGMA-F FACTOR RSBW"/>
    <property type="match status" value="1"/>
</dbReference>
<dbReference type="Pfam" id="PF14417">
    <property type="entry name" value="MEDS"/>
    <property type="match status" value="1"/>
</dbReference>
<dbReference type="Gene3D" id="3.30.565.10">
    <property type="entry name" value="Histidine kinase-like ATPase, C-terminal domain"/>
    <property type="match status" value="1"/>
</dbReference>
<dbReference type="Proteomes" id="UP000515947">
    <property type="component" value="Chromosome"/>
</dbReference>
<sequence length="309" mass="33882">MSLTSLTGFRHEVAFYRGMQDLADQVLPFVREGVQRREPVLVAMLPERLDVLERALGDDALRVDFVDMSELGANPACIIPEWRRFLEDNEGTGQVRGVGEPVWPGRRQVELAEAQLHEGLLNLAFDGGPAWRLLCPYDLTALPVEVVEEARRSHPVVHPETVRATTYAGDHHAVQIFSSPLTPHPEDATVVAFGPGDLAVMRKVVRRVCEAGRLGGDTADDLVLAAHELVANSVRHGGGAGVLRIWDEPGALVVEVQDTGRIDDPLVGRGLVDLAEEAGRGIWMANQLCDLVQVRSGEFGTQVRLYSWL</sequence>